<proteinExistence type="inferred from homology"/>
<gene>
    <name evidence="11" type="ORF">MAR_019364</name>
</gene>
<organism evidence="11 12">
    <name type="scientific">Mya arenaria</name>
    <name type="common">Soft-shell clam</name>
    <dbReference type="NCBI Taxonomy" id="6604"/>
    <lineage>
        <taxon>Eukaryota</taxon>
        <taxon>Metazoa</taxon>
        <taxon>Spiralia</taxon>
        <taxon>Lophotrochozoa</taxon>
        <taxon>Mollusca</taxon>
        <taxon>Bivalvia</taxon>
        <taxon>Autobranchia</taxon>
        <taxon>Heteroconchia</taxon>
        <taxon>Euheterodonta</taxon>
        <taxon>Imparidentia</taxon>
        <taxon>Neoheterodontei</taxon>
        <taxon>Myida</taxon>
        <taxon>Myoidea</taxon>
        <taxon>Myidae</taxon>
        <taxon>Mya</taxon>
    </lineage>
</organism>
<evidence type="ECO:0000256" key="4">
    <source>
        <dbReference type="ARBA" id="ARBA00023040"/>
    </source>
</evidence>
<feature type="region of interest" description="Disordered" evidence="9">
    <location>
        <begin position="399"/>
        <end position="424"/>
    </location>
</feature>
<evidence type="ECO:0000256" key="3">
    <source>
        <dbReference type="ARBA" id="ARBA00022989"/>
    </source>
</evidence>
<dbReference type="EMBL" id="CP111017">
    <property type="protein sequence ID" value="WAR09406.1"/>
    <property type="molecule type" value="Genomic_DNA"/>
</dbReference>
<sequence>MGSYGDYKVVEPLSPGPDNISSADVNDTLVGSDDTTTLLLRALGERRKGMATVLLLTSIYTAIFITGVIGNLSTCIVIWRNSYMHTVTNYYLFNLAVSDVLTLFLAMRLYISALPPEVYSIWEAYPWRFGEPFCIIKTFVMEVTSYSTVLTITGFTIERYMAICHPIRVQPCFHVSRATRCIIVIWTISTFSALPYPVHTRTFYYLSDSLTKRPIADSLVCNIPHRWTGRMITVFQLSTFVYFLVPMVVITLIYVLIGVKLRASELTAPASPQYGKATATRARRAILKMLVAVVVAFFLCWAPFHAQRLMTLSTVNPILYNLLSRKFRRAFKRTMCRCFVRTNSVPTFYMLKAKFIHNDGGAGFSRGPSISRPTQEKQGVRLVTYYKNEKHAPRCHKTLESPSTSDTLLNKTSRSPTCSSHAHSDGGLHALCRHKRCTSRRQSSLTSRQNGLVASFQDIETLRLKDFTGRPNRQNAYISAD</sequence>
<feature type="transmembrane region" description="Helical" evidence="10">
    <location>
        <begin position="91"/>
        <end position="111"/>
    </location>
</feature>
<comment type="subcellular location">
    <subcellularLocation>
        <location evidence="1">Membrane</location>
        <topology evidence="1">Multi-pass membrane protein</topology>
    </subcellularLocation>
</comment>
<evidence type="ECO:0000256" key="2">
    <source>
        <dbReference type="ARBA" id="ARBA00022692"/>
    </source>
</evidence>
<keyword evidence="6 8" id="KW-0675">Receptor</keyword>
<feature type="compositionally biased region" description="Polar residues" evidence="9">
    <location>
        <begin position="400"/>
        <end position="421"/>
    </location>
</feature>
<keyword evidence="3 10" id="KW-1133">Transmembrane helix</keyword>
<dbReference type="InterPro" id="IPR000276">
    <property type="entry name" value="GPCR_Rhodpsn"/>
</dbReference>
<evidence type="ECO:0000313" key="12">
    <source>
        <dbReference type="Proteomes" id="UP001164746"/>
    </source>
</evidence>
<name>A0ABY7EKT5_MYAAR</name>
<evidence type="ECO:0000256" key="6">
    <source>
        <dbReference type="ARBA" id="ARBA00023170"/>
    </source>
</evidence>
<keyword evidence="7 8" id="KW-0807">Transducer</keyword>
<reference evidence="11" key="1">
    <citation type="submission" date="2022-11" db="EMBL/GenBank/DDBJ databases">
        <title>Centuries of genome instability and evolution in soft-shell clam transmissible cancer (bioRxiv).</title>
        <authorList>
            <person name="Hart S.F.M."/>
            <person name="Yonemitsu M.A."/>
            <person name="Giersch R.M."/>
            <person name="Beal B.F."/>
            <person name="Arriagada G."/>
            <person name="Davis B.W."/>
            <person name="Ostrander E.A."/>
            <person name="Goff S.P."/>
            <person name="Metzger M.J."/>
        </authorList>
    </citation>
    <scope>NUCLEOTIDE SEQUENCE</scope>
    <source>
        <strain evidence="11">MELC-2E11</strain>
        <tissue evidence="11">Siphon/mantle</tissue>
    </source>
</reference>
<evidence type="ECO:0000256" key="8">
    <source>
        <dbReference type="RuleBase" id="RU000688"/>
    </source>
</evidence>
<feature type="transmembrane region" description="Helical" evidence="10">
    <location>
        <begin position="53"/>
        <end position="79"/>
    </location>
</feature>
<evidence type="ECO:0000256" key="7">
    <source>
        <dbReference type="ARBA" id="ARBA00023224"/>
    </source>
</evidence>
<evidence type="ECO:0000313" key="11">
    <source>
        <dbReference type="EMBL" id="WAR09406.1"/>
    </source>
</evidence>
<feature type="transmembrane region" description="Helical" evidence="10">
    <location>
        <begin position="178"/>
        <end position="198"/>
    </location>
</feature>
<dbReference type="PANTHER" id="PTHR24243">
    <property type="entry name" value="G-PROTEIN COUPLED RECEPTOR"/>
    <property type="match status" value="1"/>
</dbReference>
<keyword evidence="5 10" id="KW-0472">Membrane</keyword>
<keyword evidence="2 8" id="KW-0812">Transmembrane</keyword>
<evidence type="ECO:0000256" key="10">
    <source>
        <dbReference type="SAM" id="Phobius"/>
    </source>
</evidence>
<evidence type="ECO:0000256" key="1">
    <source>
        <dbReference type="ARBA" id="ARBA00004141"/>
    </source>
</evidence>
<feature type="transmembrane region" description="Helical" evidence="10">
    <location>
        <begin position="234"/>
        <end position="257"/>
    </location>
</feature>
<dbReference type="Gene3D" id="1.20.1070.10">
    <property type="entry name" value="Rhodopsin 7-helix transmembrane proteins"/>
    <property type="match status" value="1"/>
</dbReference>
<dbReference type="Proteomes" id="UP001164746">
    <property type="component" value="Chromosome 6"/>
</dbReference>
<feature type="transmembrane region" description="Helical" evidence="10">
    <location>
        <begin position="285"/>
        <end position="304"/>
    </location>
</feature>
<dbReference type="PRINTS" id="PR01157">
    <property type="entry name" value="P2YPURNOCPTR"/>
</dbReference>
<dbReference type="Pfam" id="PF00001">
    <property type="entry name" value="7tm_1"/>
    <property type="match status" value="1"/>
</dbReference>
<dbReference type="PRINTS" id="PR00237">
    <property type="entry name" value="GPCRRHODOPSN"/>
</dbReference>
<evidence type="ECO:0000256" key="9">
    <source>
        <dbReference type="SAM" id="MobiDB-lite"/>
    </source>
</evidence>
<evidence type="ECO:0000256" key="5">
    <source>
        <dbReference type="ARBA" id="ARBA00023136"/>
    </source>
</evidence>
<accession>A0ABY7EKT5</accession>
<dbReference type="SUPFAM" id="SSF81321">
    <property type="entry name" value="Family A G protein-coupled receptor-like"/>
    <property type="match status" value="1"/>
</dbReference>
<keyword evidence="12" id="KW-1185">Reference proteome</keyword>
<dbReference type="PANTHER" id="PTHR24243:SF208">
    <property type="entry name" value="PYROKININ-1 RECEPTOR"/>
    <property type="match status" value="1"/>
</dbReference>
<dbReference type="PROSITE" id="PS00237">
    <property type="entry name" value="G_PROTEIN_RECEP_F1_1"/>
    <property type="match status" value="1"/>
</dbReference>
<comment type="similarity">
    <text evidence="8">Belongs to the G-protein coupled receptor 1 family.</text>
</comment>
<protein>
    <submittedName>
        <fullName evidence="11">PK1R-like protein</fullName>
    </submittedName>
</protein>
<keyword evidence="4 8" id="KW-0297">G-protein coupled receptor</keyword>